<dbReference type="NCBIfam" id="NF000839">
    <property type="entry name" value="PRK00071.1-1"/>
    <property type="match status" value="1"/>
</dbReference>
<dbReference type="GO" id="GO:0004515">
    <property type="term" value="F:nicotinate-nucleotide adenylyltransferase activity"/>
    <property type="evidence" value="ECO:0007669"/>
    <property type="project" value="UniProtKB-UniRule"/>
</dbReference>
<evidence type="ECO:0000256" key="11">
    <source>
        <dbReference type="HAMAP-Rule" id="MF_00244"/>
    </source>
</evidence>
<comment type="catalytic activity">
    <reaction evidence="10 11">
        <text>nicotinate beta-D-ribonucleotide + ATP + H(+) = deamido-NAD(+) + diphosphate</text>
        <dbReference type="Rhea" id="RHEA:22860"/>
        <dbReference type="ChEBI" id="CHEBI:15378"/>
        <dbReference type="ChEBI" id="CHEBI:30616"/>
        <dbReference type="ChEBI" id="CHEBI:33019"/>
        <dbReference type="ChEBI" id="CHEBI:57502"/>
        <dbReference type="ChEBI" id="CHEBI:58437"/>
        <dbReference type="EC" id="2.7.7.18"/>
    </reaction>
</comment>
<evidence type="ECO:0000313" key="14">
    <source>
        <dbReference type="Proteomes" id="UP000295611"/>
    </source>
</evidence>
<dbReference type="NCBIfam" id="NF000840">
    <property type="entry name" value="PRK00071.1-3"/>
    <property type="match status" value="1"/>
</dbReference>
<evidence type="ECO:0000256" key="9">
    <source>
        <dbReference type="ARBA" id="ARBA00023027"/>
    </source>
</evidence>
<name>A0A4R7BA73_9NEIS</name>
<evidence type="ECO:0000313" key="13">
    <source>
        <dbReference type="EMBL" id="TDR80527.1"/>
    </source>
</evidence>
<evidence type="ECO:0000256" key="10">
    <source>
        <dbReference type="ARBA" id="ARBA00048721"/>
    </source>
</evidence>
<dbReference type="Pfam" id="PF01467">
    <property type="entry name" value="CTP_transf_like"/>
    <property type="match status" value="1"/>
</dbReference>
<protein>
    <recommendedName>
        <fullName evidence="11">Probable nicotinate-nucleotide adenylyltransferase</fullName>
        <ecNumber evidence="11">2.7.7.18</ecNumber>
    </recommendedName>
    <alternativeName>
        <fullName evidence="11">Deamido-NAD(+) diphosphorylase</fullName>
    </alternativeName>
    <alternativeName>
        <fullName evidence="11">Deamido-NAD(+) pyrophosphorylase</fullName>
    </alternativeName>
    <alternativeName>
        <fullName evidence="11">Nicotinate mononucleotide adenylyltransferase</fullName>
        <shortName evidence="11">NaMN adenylyltransferase</shortName>
    </alternativeName>
</protein>
<dbReference type="CDD" id="cd02165">
    <property type="entry name" value="NMNAT"/>
    <property type="match status" value="1"/>
</dbReference>
<dbReference type="Proteomes" id="UP000295611">
    <property type="component" value="Unassembled WGS sequence"/>
</dbReference>
<dbReference type="OrthoDB" id="5295945at2"/>
<organism evidence="13 14">
    <name type="scientific">Paludibacterium purpuratum</name>
    <dbReference type="NCBI Taxonomy" id="1144873"/>
    <lineage>
        <taxon>Bacteria</taxon>
        <taxon>Pseudomonadati</taxon>
        <taxon>Pseudomonadota</taxon>
        <taxon>Betaproteobacteria</taxon>
        <taxon>Neisseriales</taxon>
        <taxon>Chromobacteriaceae</taxon>
        <taxon>Paludibacterium</taxon>
    </lineage>
</organism>
<evidence type="ECO:0000256" key="2">
    <source>
        <dbReference type="ARBA" id="ARBA00005019"/>
    </source>
</evidence>
<evidence type="ECO:0000256" key="4">
    <source>
        <dbReference type="ARBA" id="ARBA00022642"/>
    </source>
</evidence>
<keyword evidence="6 11" id="KW-0548">Nucleotidyltransferase</keyword>
<dbReference type="InterPro" id="IPR005248">
    <property type="entry name" value="NadD/NMNAT"/>
</dbReference>
<keyword evidence="7 11" id="KW-0547">Nucleotide-binding</keyword>
<dbReference type="PANTHER" id="PTHR39321:SF3">
    <property type="entry name" value="PHOSPHOPANTETHEINE ADENYLYLTRANSFERASE"/>
    <property type="match status" value="1"/>
</dbReference>
<comment type="function">
    <text evidence="1 11">Catalyzes the reversible adenylation of nicotinate mononucleotide (NaMN) to nicotinic acid adenine dinucleotide (NaAD).</text>
</comment>
<gene>
    <name evidence="11" type="primary">nadD</name>
    <name evidence="13" type="ORF">DFP86_10424</name>
</gene>
<dbReference type="RefSeq" id="WP_133679013.1">
    <property type="nucleotide sequence ID" value="NZ_SNZP01000004.1"/>
</dbReference>
<dbReference type="Gene3D" id="3.40.50.620">
    <property type="entry name" value="HUPs"/>
    <property type="match status" value="1"/>
</dbReference>
<dbReference type="GO" id="GO:0009435">
    <property type="term" value="P:NAD+ biosynthetic process"/>
    <property type="evidence" value="ECO:0007669"/>
    <property type="project" value="UniProtKB-UniRule"/>
</dbReference>
<dbReference type="PANTHER" id="PTHR39321">
    <property type="entry name" value="NICOTINATE-NUCLEOTIDE ADENYLYLTRANSFERASE-RELATED"/>
    <property type="match status" value="1"/>
</dbReference>
<comment type="caution">
    <text evidence="13">The sequence shown here is derived from an EMBL/GenBank/DDBJ whole genome shotgun (WGS) entry which is preliminary data.</text>
</comment>
<comment type="similarity">
    <text evidence="3 11">Belongs to the NadD family.</text>
</comment>
<evidence type="ECO:0000256" key="8">
    <source>
        <dbReference type="ARBA" id="ARBA00022840"/>
    </source>
</evidence>
<dbReference type="HAMAP" id="MF_00244">
    <property type="entry name" value="NaMN_adenylyltr"/>
    <property type="match status" value="1"/>
</dbReference>
<evidence type="ECO:0000256" key="5">
    <source>
        <dbReference type="ARBA" id="ARBA00022679"/>
    </source>
</evidence>
<comment type="pathway">
    <text evidence="2 11">Cofactor biosynthesis; NAD(+) biosynthesis; deamido-NAD(+) from nicotinate D-ribonucleotide: step 1/1.</text>
</comment>
<dbReference type="InterPro" id="IPR014729">
    <property type="entry name" value="Rossmann-like_a/b/a_fold"/>
</dbReference>
<feature type="domain" description="Cytidyltransferase-like" evidence="12">
    <location>
        <begin position="9"/>
        <end position="172"/>
    </location>
</feature>
<dbReference type="GO" id="GO:0005524">
    <property type="term" value="F:ATP binding"/>
    <property type="evidence" value="ECO:0007669"/>
    <property type="project" value="UniProtKB-KW"/>
</dbReference>
<dbReference type="EMBL" id="SNZP01000004">
    <property type="protein sequence ID" value="TDR80527.1"/>
    <property type="molecule type" value="Genomic_DNA"/>
</dbReference>
<proteinExistence type="inferred from homology"/>
<dbReference type="InterPro" id="IPR004821">
    <property type="entry name" value="Cyt_trans-like"/>
</dbReference>
<dbReference type="UniPathway" id="UPA00253">
    <property type="reaction ID" value="UER00332"/>
</dbReference>
<keyword evidence="9 11" id="KW-0520">NAD</keyword>
<dbReference type="EC" id="2.7.7.18" evidence="11"/>
<keyword evidence="4 11" id="KW-0662">Pyridine nucleotide biosynthesis</keyword>
<dbReference type="SUPFAM" id="SSF52374">
    <property type="entry name" value="Nucleotidylyl transferase"/>
    <property type="match status" value="1"/>
</dbReference>
<evidence type="ECO:0000259" key="12">
    <source>
        <dbReference type="Pfam" id="PF01467"/>
    </source>
</evidence>
<reference evidence="13 14" key="1">
    <citation type="submission" date="2019-03" db="EMBL/GenBank/DDBJ databases">
        <title>Genomic Encyclopedia of Type Strains, Phase III (KMG-III): the genomes of soil and plant-associated and newly described type strains.</title>
        <authorList>
            <person name="Whitman W."/>
        </authorList>
    </citation>
    <scope>NUCLEOTIDE SEQUENCE [LARGE SCALE GENOMIC DNA]</scope>
    <source>
        <strain evidence="13 14">CECT 8976</strain>
    </source>
</reference>
<keyword evidence="5 11" id="KW-0808">Transferase</keyword>
<dbReference type="NCBIfam" id="TIGR00482">
    <property type="entry name" value="nicotinate (nicotinamide) nucleotide adenylyltransferase"/>
    <property type="match status" value="1"/>
</dbReference>
<dbReference type="AlphaFoldDB" id="A0A4R7BA73"/>
<accession>A0A4R7BA73</accession>
<evidence type="ECO:0000256" key="3">
    <source>
        <dbReference type="ARBA" id="ARBA00009014"/>
    </source>
</evidence>
<evidence type="ECO:0000256" key="7">
    <source>
        <dbReference type="ARBA" id="ARBA00022741"/>
    </source>
</evidence>
<dbReference type="NCBIfam" id="TIGR00125">
    <property type="entry name" value="cyt_tran_rel"/>
    <property type="match status" value="1"/>
</dbReference>
<keyword evidence="14" id="KW-1185">Reference proteome</keyword>
<evidence type="ECO:0000256" key="6">
    <source>
        <dbReference type="ARBA" id="ARBA00022695"/>
    </source>
</evidence>
<sequence length="224" mass="24472">MPFHRVVGIFGGTFDPFHMAHLRMAQAYQSEACLTELRLVPAGAPYHRGGAVASPEDRLAMVRLGVADVPGMTVDDRELHRRGATFTVDTLAEIRAEIGPTVPLWFLIGGDSLLQLDHWHHWRQLFSLAHLAVAVRPGSDTLPLPPAVETEWRTRLKPRAQNDVASGTILRLTLPPLDLSASAVRDAVGSRQPISHLVPPPIASYIQNHGLYLHTPSQGTGCNS</sequence>
<evidence type="ECO:0000256" key="1">
    <source>
        <dbReference type="ARBA" id="ARBA00002324"/>
    </source>
</evidence>
<keyword evidence="8 11" id="KW-0067">ATP-binding</keyword>